<dbReference type="HOGENOM" id="CLU_3160858_0_0_1"/>
<proteinExistence type="predicted"/>
<dbReference type="AlphaFoldDB" id="A0A0E0KUX6"/>
<reference evidence="2" key="2">
    <citation type="submission" date="2018-05" db="EMBL/GenBank/DDBJ databases">
        <title>OpunRS2 (Oryza punctata Reference Sequence Version 2).</title>
        <authorList>
            <person name="Zhang J."/>
            <person name="Kudrna D."/>
            <person name="Lee S."/>
            <person name="Talag J."/>
            <person name="Welchert J."/>
            <person name="Wing R.A."/>
        </authorList>
    </citation>
    <scope>NUCLEOTIDE SEQUENCE [LARGE SCALE GENOMIC DNA]</scope>
</reference>
<accession>A0A0E0KUX6</accession>
<evidence type="ECO:0000313" key="2">
    <source>
        <dbReference type="EnsemblPlants" id="OPUNC04G22120.1"/>
    </source>
</evidence>
<evidence type="ECO:0000313" key="3">
    <source>
        <dbReference type="Proteomes" id="UP000026962"/>
    </source>
</evidence>
<dbReference type="Gramene" id="OPUNC04G22160.1">
    <property type="protein sequence ID" value="OPUNC04G22160.1"/>
    <property type="gene ID" value="OPUNC04G22160"/>
</dbReference>
<keyword evidence="3" id="KW-1185">Reference proteome</keyword>
<dbReference type="Proteomes" id="UP000026962">
    <property type="component" value="Chromosome 4"/>
</dbReference>
<sequence>MTSPSARLAAPRTAHPGMGDKPNALPWRPRCRPPLQPRFSWYVHAAAY</sequence>
<dbReference type="EnsemblPlants" id="OPUNC04G22120.1">
    <property type="protein sequence ID" value="OPUNC04G22120.1"/>
    <property type="gene ID" value="OPUNC04G22120"/>
</dbReference>
<dbReference type="EnsemblPlants" id="OPUNC04G22160.1">
    <property type="protein sequence ID" value="OPUNC04G22160.1"/>
    <property type="gene ID" value="OPUNC04G22160"/>
</dbReference>
<protein>
    <submittedName>
        <fullName evidence="2">Uncharacterized protein</fullName>
    </submittedName>
</protein>
<organism evidence="2">
    <name type="scientific">Oryza punctata</name>
    <name type="common">Red rice</name>
    <dbReference type="NCBI Taxonomy" id="4537"/>
    <lineage>
        <taxon>Eukaryota</taxon>
        <taxon>Viridiplantae</taxon>
        <taxon>Streptophyta</taxon>
        <taxon>Embryophyta</taxon>
        <taxon>Tracheophyta</taxon>
        <taxon>Spermatophyta</taxon>
        <taxon>Magnoliopsida</taxon>
        <taxon>Liliopsida</taxon>
        <taxon>Poales</taxon>
        <taxon>Poaceae</taxon>
        <taxon>BOP clade</taxon>
        <taxon>Oryzoideae</taxon>
        <taxon>Oryzeae</taxon>
        <taxon>Oryzinae</taxon>
        <taxon>Oryza</taxon>
    </lineage>
</organism>
<name>A0A0E0KUX6_ORYPU</name>
<evidence type="ECO:0000256" key="1">
    <source>
        <dbReference type="SAM" id="MobiDB-lite"/>
    </source>
</evidence>
<dbReference type="Gramene" id="OPUNC04G22120.1">
    <property type="protein sequence ID" value="OPUNC04G22120.1"/>
    <property type="gene ID" value="OPUNC04G22120"/>
</dbReference>
<reference evidence="2" key="1">
    <citation type="submission" date="2015-04" db="UniProtKB">
        <authorList>
            <consortium name="EnsemblPlants"/>
        </authorList>
    </citation>
    <scope>IDENTIFICATION</scope>
</reference>
<feature type="region of interest" description="Disordered" evidence="1">
    <location>
        <begin position="1"/>
        <end position="28"/>
    </location>
</feature>